<dbReference type="InterPro" id="IPR000008">
    <property type="entry name" value="C2_dom"/>
</dbReference>
<dbReference type="OrthoDB" id="73919at2759"/>
<gene>
    <name evidence="3" type="ORF">FN846DRAFT_972061</name>
</gene>
<evidence type="ECO:0000259" key="2">
    <source>
        <dbReference type="PROSITE" id="PS50004"/>
    </source>
</evidence>
<feature type="region of interest" description="Disordered" evidence="1">
    <location>
        <begin position="1"/>
        <end position="25"/>
    </location>
</feature>
<name>A0A5J5EIJ4_9PEZI</name>
<evidence type="ECO:0000313" key="4">
    <source>
        <dbReference type="Proteomes" id="UP000326924"/>
    </source>
</evidence>
<reference evidence="3 4" key="1">
    <citation type="submission" date="2019-09" db="EMBL/GenBank/DDBJ databases">
        <title>Draft genome of the ectomycorrhizal ascomycete Sphaerosporella brunnea.</title>
        <authorList>
            <consortium name="DOE Joint Genome Institute"/>
            <person name="Benucci G.M."/>
            <person name="Marozzi G."/>
            <person name="Antonielli L."/>
            <person name="Sanchez S."/>
            <person name="Marco P."/>
            <person name="Wang X."/>
            <person name="Falini L.B."/>
            <person name="Barry K."/>
            <person name="Haridas S."/>
            <person name="Lipzen A."/>
            <person name="Labutti K."/>
            <person name="Grigoriev I.V."/>
            <person name="Murat C."/>
            <person name="Martin F."/>
            <person name="Albertini E."/>
            <person name="Donnini D."/>
            <person name="Bonito G."/>
        </authorList>
    </citation>
    <scope>NUCLEOTIDE SEQUENCE [LARGE SCALE GENOMIC DNA]</scope>
    <source>
        <strain evidence="3 4">Sb_GMNB300</strain>
    </source>
</reference>
<feature type="region of interest" description="Disordered" evidence="1">
    <location>
        <begin position="443"/>
        <end position="475"/>
    </location>
</feature>
<dbReference type="PROSITE" id="PS50004">
    <property type="entry name" value="C2"/>
    <property type="match status" value="1"/>
</dbReference>
<sequence>MPSSSPTVLASRVTTTFSSSPSPGFPEGPRYTLRITFHSATHLPIGDIPSFTSDPYIIATLRFPGTGLPKLHYRTRTQRSTLEPEWNETWGVSNVPKTGALLKVKIMDEDPGDHDDRLGVTRIETGRLDGDANDGGEKQLDRRQTLKTDSGVWVGFLRVATGVVRCRRGGVKGEVEVTIAAEVMQGQPVEQVEDRAYTVSPNRWSQHFSPLIGIITHTKQPEDSENAESSRRPSVQRFSFTATKIQLTGPLPPSLNHRYVAFRPIIKTFYTKSGLLGIVLNRALKHQYRTIYSYGRNTAYGECDSDEDLARKVLEFTHWGEGGRVFTYVITLDGEWRFTETGKEFGIQMLSKHTMHSCVSIYVGFAGEFFVRDLKHESKRKDKDAQKNIDDYELVIDNDSGTYRPPKEHVEALQRFLDRALPKLKVRTADAFDEEHIAMKKAHAAEKASRGRARYKQPSGSRSSSESSSDEEELRSGRIGIGRSIKKKMWKKVERSDDAAVVTAEVVGMAEGLVEGKGKQKEDVGAQAEASSTAAAAAM</sequence>
<dbReference type="SMART" id="SM00239">
    <property type="entry name" value="C2"/>
    <property type="match status" value="1"/>
</dbReference>
<dbReference type="PANTHER" id="PTHR47800:SF5">
    <property type="entry name" value="FER-1-LIKE PROTEIN 6"/>
    <property type="match status" value="1"/>
</dbReference>
<dbReference type="InParanoid" id="A0A5J5EIJ4"/>
<comment type="caution">
    <text evidence="3">The sequence shown here is derived from an EMBL/GenBank/DDBJ whole genome shotgun (WGS) entry which is preliminary data.</text>
</comment>
<dbReference type="Proteomes" id="UP000326924">
    <property type="component" value="Unassembled WGS sequence"/>
</dbReference>
<protein>
    <submittedName>
        <fullName evidence="3">C2 domain-containing protein</fullName>
    </submittedName>
</protein>
<organism evidence="3 4">
    <name type="scientific">Sphaerosporella brunnea</name>
    <dbReference type="NCBI Taxonomy" id="1250544"/>
    <lineage>
        <taxon>Eukaryota</taxon>
        <taxon>Fungi</taxon>
        <taxon>Dikarya</taxon>
        <taxon>Ascomycota</taxon>
        <taxon>Pezizomycotina</taxon>
        <taxon>Pezizomycetes</taxon>
        <taxon>Pezizales</taxon>
        <taxon>Pyronemataceae</taxon>
        <taxon>Sphaerosporella</taxon>
    </lineage>
</organism>
<feature type="compositionally biased region" description="Polar residues" evidence="1">
    <location>
        <begin position="1"/>
        <end position="16"/>
    </location>
</feature>
<dbReference type="InterPro" id="IPR035892">
    <property type="entry name" value="C2_domain_sf"/>
</dbReference>
<feature type="compositionally biased region" description="Low complexity" evidence="1">
    <location>
        <begin position="526"/>
        <end position="539"/>
    </location>
</feature>
<feature type="region of interest" description="Disordered" evidence="1">
    <location>
        <begin position="512"/>
        <end position="539"/>
    </location>
</feature>
<accession>A0A5J5EIJ4</accession>
<keyword evidence="4" id="KW-1185">Reference proteome</keyword>
<dbReference type="PANTHER" id="PTHR47800">
    <property type="entry name" value="C2 DOMAIN-CONTAINING PROTEIN"/>
    <property type="match status" value="1"/>
</dbReference>
<dbReference type="EMBL" id="VXIS01000303">
    <property type="protein sequence ID" value="KAA8894897.1"/>
    <property type="molecule type" value="Genomic_DNA"/>
</dbReference>
<evidence type="ECO:0000256" key="1">
    <source>
        <dbReference type="SAM" id="MobiDB-lite"/>
    </source>
</evidence>
<proteinExistence type="predicted"/>
<dbReference type="SUPFAM" id="SSF49562">
    <property type="entry name" value="C2 domain (Calcium/lipid-binding domain, CaLB)"/>
    <property type="match status" value="1"/>
</dbReference>
<evidence type="ECO:0000313" key="3">
    <source>
        <dbReference type="EMBL" id="KAA8894897.1"/>
    </source>
</evidence>
<dbReference type="GO" id="GO:0010628">
    <property type="term" value="P:positive regulation of gene expression"/>
    <property type="evidence" value="ECO:0007669"/>
    <property type="project" value="TreeGrafter"/>
</dbReference>
<dbReference type="Pfam" id="PF00168">
    <property type="entry name" value="C2"/>
    <property type="match status" value="1"/>
</dbReference>
<dbReference type="AlphaFoldDB" id="A0A5J5EIJ4"/>
<dbReference type="Gene3D" id="2.60.40.150">
    <property type="entry name" value="C2 domain"/>
    <property type="match status" value="1"/>
</dbReference>
<feature type="domain" description="C2" evidence="2">
    <location>
        <begin position="11"/>
        <end position="140"/>
    </location>
</feature>
<feature type="compositionally biased region" description="Basic and acidic residues" evidence="1">
    <location>
        <begin position="514"/>
        <end position="524"/>
    </location>
</feature>